<gene>
    <name evidence="2" type="ORF">SAMN04488057_104406</name>
</gene>
<dbReference type="Gene3D" id="2.40.50.1020">
    <property type="entry name" value="LytTr DNA-binding domain"/>
    <property type="match status" value="1"/>
</dbReference>
<evidence type="ECO:0000313" key="3">
    <source>
        <dbReference type="Proteomes" id="UP000184513"/>
    </source>
</evidence>
<dbReference type="OrthoDB" id="1646880at2"/>
<name>A0A1M7MNZ9_9BACT</name>
<organism evidence="2 3">
    <name type="scientific">Cyclobacterium lianum</name>
    <dbReference type="NCBI Taxonomy" id="388280"/>
    <lineage>
        <taxon>Bacteria</taxon>
        <taxon>Pseudomonadati</taxon>
        <taxon>Bacteroidota</taxon>
        <taxon>Cytophagia</taxon>
        <taxon>Cytophagales</taxon>
        <taxon>Cyclobacteriaceae</taxon>
        <taxon>Cyclobacterium</taxon>
    </lineage>
</organism>
<feature type="domain" description="HTH LytTR-type" evidence="1">
    <location>
        <begin position="32"/>
        <end position="130"/>
    </location>
</feature>
<dbReference type="Proteomes" id="UP000184513">
    <property type="component" value="Unassembled WGS sequence"/>
</dbReference>
<dbReference type="RefSeq" id="WP_073094259.1">
    <property type="nucleotide sequence ID" value="NZ_FRCY01000004.1"/>
</dbReference>
<protein>
    <submittedName>
        <fullName evidence="2">Transcriptional regulator, LytTR family</fullName>
    </submittedName>
</protein>
<dbReference type="InterPro" id="IPR046947">
    <property type="entry name" value="LytR-like"/>
</dbReference>
<dbReference type="GO" id="GO:0003677">
    <property type="term" value="F:DNA binding"/>
    <property type="evidence" value="ECO:0007669"/>
    <property type="project" value="InterPro"/>
</dbReference>
<dbReference type="AlphaFoldDB" id="A0A1M7MNZ9"/>
<dbReference type="PROSITE" id="PS50930">
    <property type="entry name" value="HTH_LYTTR"/>
    <property type="match status" value="1"/>
</dbReference>
<dbReference type="Pfam" id="PF04397">
    <property type="entry name" value="LytTR"/>
    <property type="match status" value="1"/>
</dbReference>
<reference evidence="2 3" key="1">
    <citation type="submission" date="2016-11" db="EMBL/GenBank/DDBJ databases">
        <authorList>
            <person name="Jaros S."/>
            <person name="Januszkiewicz K."/>
            <person name="Wedrychowicz H."/>
        </authorList>
    </citation>
    <scope>NUCLEOTIDE SEQUENCE [LARGE SCALE GENOMIC DNA]</scope>
    <source>
        <strain evidence="2 3">CGMCC 1.6102</strain>
    </source>
</reference>
<evidence type="ECO:0000259" key="1">
    <source>
        <dbReference type="PROSITE" id="PS50930"/>
    </source>
</evidence>
<keyword evidence="3" id="KW-1185">Reference proteome</keyword>
<dbReference type="SMART" id="SM00850">
    <property type="entry name" value="LytTR"/>
    <property type="match status" value="1"/>
</dbReference>
<dbReference type="STRING" id="388280.SAMN04488057_104406"/>
<sequence length="137" mass="15832">MKENIQELAEHSMNGLFGERNESKDLLIRDAIFIRDKGCLTKVKYQNIIYLKGDGNYTTLVTREKSYSLRNILKEFEEMLPATRFLRIHKSFIVNLDEINTISPKEVTVNNQKVPVGRTYYQTLINGVQKLGSNGFD</sequence>
<evidence type="ECO:0000313" key="2">
    <source>
        <dbReference type="EMBL" id="SHM92639.1"/>
    </source>
</evidence>
<dbReference type="InterPro" id="IPR007492">
    <property type="entry name" value="LytTR_DNA-bd_dom"/>
</dbReference>
<dbReference type="PANTHER" id="PTHR37299">
    <property type="entry name" value="TRANSCRIPTIONAL REGULATOR-RELATED"/>
    <property type="match status" value="1"/>
</dbReference>
<accession>A0A1M7MNZ9</accession>
<dbReference type="GO" id="GO:0000156">
    <property type="term" value="F:phosphorelay response regulator activity"/>
    <property type="evidence" value="ECO:0007669"/>
    <property type="project" value="InterPro"/>
</dbReference>
<dbReference type="PANTHER" id="PTHR37299:SF1">
    <property type="entry name" value="STAGE 0 SPORULATION PROTEIN A HOMOLOG"/>
    <property type="match status" value="1"/>
</dbReference>
<dbReference type="EMBL" id="FRCY01000004">
    <property type="protein sequence ID" value="SHM92639.1"/>
    <property type="molecule type" value="Genomic_DNA"/>
</dbReference>
<proteinExistence type="predicted"/>